<dbReference type="CDD" id="cd07185">
    <property type="entry name" value="OmpA_C-like"/>
    <property type="match status" value="1"/>
</dbReference>
<evidence type="ECO:0000256" key="2">
    <source>
        <dbReference type="SAM" id="MobiDB-lite"/>
    </source>
</evidence>
<dbReference type="SUPFAM" id="SSF103088">
    <property type="entry name" value="OmpA-like"/>
    <property type="match status" value="1"/>
</dbReference>
<dbReference type="RefSeq" id="WP_303275874.1">
    <property type="nucleotide sequence ID" value="NZ_WHSC02000001.1"/>
</dbReference>
<comment type="caution">
    <text evidence="4">The sequence shown here is derived from an EMBL/GenBank/DDBJ whole genome shotgun (WGS) entry which is preliminary data.</text>
</comment>
<reference evidence="4" key="1">
    <citation type="submission" date="2022-04" db="EMBL/GenBank/DDBJ databases">
        <title>Shinella lacus sp. nov., a novel member of the genus Shinella from water.</title>
        <authorList>
            <person name="Deng Y."/>
        </authorList>
    </citation>
    <scope>NUCLEOTIDE SEQUENCE</scope>
    <source>
        <strain evidence="4">JCM 31239</strain>
    </source>
</reference>
<dbReference type="PANTHER" id="PTHR30329">
    <property type="entry name" value="STATOR ELEMENT OF FLAGELLAR MOTOR COMPLEX"/>
    <property type="match status" value="1"/>
</dbReference>
<evidence type="ECO:0000313" key="5">
    <source>
        <dbReference type="Proteomes" id="UP001177080"/>
    </source>
</evidence>
<dbReference type="InterPro" id="IPR006665">
    <property type="entry name" value="OmpA-like"/>
</dbReference>
<feature type="compositionally biased region" description="Basic and acidic residues" evidence="2">
    <location>
        <begin position="347"/>
        <end position="371"/>
    </location>
</feature>
<dbReference type="PANTHER" id="PTHR30329:SF21">
    <property type="entry name" value="LIPOPROTEIN YIAD-RELATED"/>
    <property type="match status" value="1"/>
</dbReference>
<dbReference type="Gene3D" id="3.30.1330.60">
    <property type="entry name" value="OmpA-like domain"/>
    <property type="match status" value="1"/>
</dbReference>
<evidence type="ECO:0000313" key="4">
    <source>
        <dbReference type="EMBL" id="MDO6119928.1"/>
    </source>
</evidence>
<accession>A0ABT8X912</accession>
<proteinExistence type="predicted"/>
<dbReference type="Proteomes" id="UP001177080">
    <property type="component" value="Unassembled WGS sequence"/>
</dbReference>
<feature type="region of interest" description="Disordered" evidence="2">
    <location>
        <begin position="44"/>
        <end position="371"/>
    </location>
</feature>
<dbReference type="InterPro" id="IPR036737">
    <property type="entry name" value="OmpA-like_sf"/>
</dbReference>
<dbReference type="PROSITE" id="PS51123">
    <property type="entry name" value="OMPA_2"/>
    <property type="match status" value="1"/>
</dbReference>
<gene>
    <name evidence="4" type="ORF">GB928_001890</name>
</gene>
<feature type="domain" description="OmpA-like" evidence="3">
    <location>
        <begin position="575"/>
        <end position="700"/>
    </location>
</feature>
<keyword evidence="5" id="KW-1185">Reference proteome</keyword>
<evidence type="ECO:0000256" key="1">
    <source>
        <dbReference type="PROSITE-ProRule" id="PRU00473"/>
    </source>
</evidence>
<feature type="compositionally biased region" description="Basic and acidic residues" evidence="2">
    <location>
        <begin position="91"/>
        <end position="330"/>
    </location>
</feature>
<dbReference type="Pfam" id="PF00691">
    <property type="entry name" value="OmpA"/>
    <property type="match status" value="1"/>
</dbReference>
<keyword evidence="1" id="KW-0472">Membrane</keyword>
<name>A0ABT8X912_9HYPH</name>
<dbReference type="EMBL" id="WHSC02000001">
    <property type="protein sequence ID" value="MDO6119928.1"/>
    <property type="molecule type" value="Genomic_DNA"/>
</dbReference>
<dbReference type="InterPro" id="IPR050330">
    <property type="entry name" value="Bact_OuterMem_StrucFunc"/>
</dbReference>
<evidence type="ECO:0000259" key="3">
    <source>
        <dbReference type="PROSITE" id="PS51123"/>
    </source>
</evidence>
<protein>
    <submittedName>
        <fullName evidence="4">OmpA family protein</fullName>
    </submittedName>
</protein>
<sequence length="703" mass="83291">MGKRTTLLATVALPIVSLVWQPVQAAMVRPALVESGMPHVITVQEGDLSEAEQRKLRRQRQKEQQQQENGEQQGERRKKQREAAEGDDQQQQDRQKAREERRQKQREAEAGDQQQQDRQKAREERRQKQREAEAGDQQQDRQKAREERRQKQREAEAGDQQQQDRQKAREERRQKQREAEAGDQQQQDRQKAREERRQKQREAEAGDQQQQDRQKAREERRQKQREAEAGDQQQQDRQKAREERRQKQREAASEEQQQQDRQKAREERRQKQREAAAEEEQQQDRQKAREERRQKQREAAEDREREEKKAERPRRKRDEDRERIARDPSKTNETIELPFVDGAAVLDSDKDFDNRKGSAREERRRKRAEERENVRIRVPESDRDAQVGWKDRDRVRYESGERERGERRDRRPRYEERDGWRVEREFDNRAVINFGDRIIVRSDDGRRLSRRASETYYEDLPHGRVREVIIRPNGDRVVTIRSRYGDVIQRSRIDRSGSEYVMFYAPEIDRDSRPTFVDPGERLPPMRLTVPVDEYIIDTSAEEERDYRDFLERPPVEPVERVYTLDEVKYSARIRDKVRRIDLDTITFATGSSEISVNQAATLRKVADAMNEILDKDAGETFLIEGHTDAVGSDESNLVLSDERAEAVANVLTDVYDIPPENLATQGYGERFLKIDTDAAEQLNRRVTIRRVTPLVKPVAMAE</sequence>
<organism evidence="4 5">
    <name type="scientific">Shinella curvata</name>
    <dbReference type="NCBI Taxonomy" id="1817964"/>
    <lineage>
        <taxon>Bacteria</taxon>
        <taxon>Pseudomonadati</taxon>
        <taxon>Pseudomonadota</taxon>
        <taxon>Alphaproteobacteria</taxon>
        <taxon>Hyphomicrobiales</taxon>
        <taxon>Rhizobiaceae</taxon>
        <taxon>Shinella</taxon>
    </lineage>
</organism>